<keyword evidence="2" id="KW-1185">Reference proteome</keyword>
<dbReference type="RefSeq" id="XP_018037031.1">
    <property type="nucleotide sequence ID" value="XM_018178150.1"/>
</dbReference>
<evidence type="ECO:0000313" key="2">
    <source>
        <dbReference type="Proteomes" id="UP000077069"/>
    </source>
</evidence>
<name>A0A177CH61_9PLEO</name>
<protein>
    <submittedName>
        <fullName evidence="1">Uncharacterized protein</fullName>
    </submittedName>
</protein>
<proteinExistence type="predicted"/>
<organism evidence="1 2">
    <name type="scientific">Paraphaeosphaeria sporulosa</name>
    <dbReference type="NCBI Taxonomy" id="1460663"/>
    <lineage>
        <taxon>Eukaryota</taxon>
        <taxon>Fungi</taxon>
        <taxon>Dikarya</taxon>
        <taxon>Ascomycota</taxon>
        <taxon>Pezizomycotina</taxon>
        <taxon>Dothideomycetes</taxon>
        <taxon>Pleosporomycetidae</taxon>
        <taxon>Pleosporales</taxon>
        <taxon>Massarineae</taxon>
        <taxon>Didymosphaeriaceae</taxon>
        <taxon>Paraphaeosphaeria</taxon>
    </lineage>
</organism>
<dbReference type="InParanoid" id="A0A177CH61"/>
<dbReference type="AlphaFoldDB" id="A0A177CH61"/>
<dbReference type="EMBL" id="KV441551">
    <property type="protein sequence ID" value="OAG06666.1"/>
    <property type="molecule type" value="Genomic_DNA"/>
</dbReference>
<dbReference type="Proteomes" id="UP000077069">
    <property type="component" value="Unassembled WGS sequence"/>
</dbReference>
<dbReference type="GeneID" id="28761636"/>
<accession>A0A177CH61</accession>
<evidence type="ECO:0000313" key="1">
    <source>
        <dbReference type="EMBL" id="OAG06666.1"/>
    </source>
</evidence>
<reference evidence="1 2" key="1">
    <citation type="submission" date="2016-05" db="EMBL/GenBank/DDBJ databases">
        <title>Comparative analysis of secretome profiles of manganese(II)-oxidizing ascomycete fungi.</title>
        <authorList>
            <consortium name="DOE Joint Genome Institute"/>
            <person name="Zeiner C.A."/>
            <person name="Purvine S.O."/>
            <person name="Zink E.M."/>
            <person name="Wu S."/>
            <person name="Pasa-Tolic L."/>
            <person name="Chaput D.L."/>
            <person name="Haridas S."/>
            <person name="Grigoriev I.V."/>
            <person name="Santelli C.M."/>
            <person name="Hansel C.M."/>
        </authorList>
    </citation>
    <scope>NUCLEOTIDE SEQUENCE [LARGE SCALE GENOMIC DNA]</scope>
    <source>
        <strain evidence="1 2">AP3s5-JAC2a</strain>
    </source>
</reference>
<sequence>MSKATTYSSTNVLHAWRFRLRVLRTWGYRIRRRPIIFHVSFLLFLPTYPVSSYDKSTPYLWSCSGFAHRTAGSVGVRLSIRYWHSVLSVVYACACLR</sequence>
<gene>
    <name evidence="1" type="ORF">CC84DRAFT_1163004</name>
</gene>